<protein>
    <submittedName>
        <fullName evidence="1">Uncharacterized protein</fullName>
    </submittedName>
</protein>
<sequence>MKRKRQQASLSLALLPHFIFLGEARILSDPLHTRNDFLPMSLCVEGI</sequence>
<gene>
    <name evidence="1" type="ORF">RR42_m0942</name>
</gene>
<dbReference type="EMBL" id="CP010536">
    <property type="protein sequence ID" value="AJG18353.1"/>
    <property type="molecule type" value="Genomic_DNA"/>
</dbReference>
<organism evidence="1 2">
    <name type="scientific">Cupriavidus basilensis</name>
    <dbReference type="NCBI Taxonomy" id="68895"/>
    <lineage>
        <taxon>Bacteria</taxon>
        <taxon>Pseudomonadati</taxon>
        <taxon>Pseudomonadota</taxon>
        <taxon>Betaproteobacteria</taxon>
        <taxon>Burkholderiales</taxon>
        <taxon>Burkholderiaceae</taxon>
        <taxon>Cupriavidus</taxon>
    </lineage>
</organism>
<name>A0A0C4Y611_9BURK</name>
<keyword evidence="2" id="KW-1185">Reference proteome</keyword>
<dbReference type="AlphaFoldDB" id="A0A0C4Y611"/>
<evidence type="ECO:0000313" key="2">
    <source>
        <dbReference type="Proteomes" id="UP000031843"/>
    </source>
</evidence>
<dbReference type="STRING" id="68895.RR42_m0942"/>
<dbReference type="KEGG" id="cbw:RR42_m0942"/>
<evidence type="ECO:0000313" key="1">
    <source>
        <dbReference type="EMBL" id="AJG18353.1"/>
    </source>
</evidence>
<reference evidence="1 2" key="1">
    <citation type="journal article" date="2015" name="Genome Announc.">
        <title>Complete Genome Sequence of Cupriavidus basilensis 4G11, Isolated from the Oak Ridge Field Research Center Site.</title>
        <authorList>
            <person name="Ray J."/>
            <person name="Waters R.J."/>
            <person name="Skerker J.M."/>
            <person name="Kuehl J.V."/>
            <person name="Price M.N."/>
            <person name="Huang J."/>
            <person name="Chakraborty R."/>
            <person name="Arkin A.P."/>
            <person name="Deutschbauer A."/>
        </authorList>
    </citation>
    <scope>NUCLEOTIDE SEQUENCE [LARGE SCALE GENOMIC DNA]</scope>
    <source>
        <strain evidence="1">4G11</strain>
    </source>
</reference>
<dbReference type="Proteomes" id="UP000031843">
    <property type="component" value="Chromosome main"/>
</dbReference>
<proteinExistence type="predicted"/>
<accession>A0A0C4Y611</accession>